<proteinExistence type="inferred from homology"/>
<dbReference type="OrthoDB" id="10253869at2759"/>
<evidence type="ECO:0000256" key="1">
    <source>
        <dbReference type="ARBA" id="ARBA00006432"/>
    </source>
</evidence>
<name>A0A2T9YY50_9FUNG</name>
<dbReference type="InterPro" id="IPR042099">
    <property type="entry name" value="ANL_N_sf"/>
</dbReference>
<organism evidence="4 5">
    <name type="scientific">Furculomyces boomerangus</name>
    <dbReference type="NCBI Taxonomy" id="61424"/>
    <lineage>
        <taxon>Eukaryota</taxon>
        <taxon>Fungi</taxon>
        <taxon>Fungi incertae sedis</taxon>
        <taxon>Zoopagomycota</taxon>
        <taxon>Kickxellomycotina</taxon>
        <taxon>Harpellomycetes</taxon>
        <taxon>Harpellales</taxon>
        <taxon>Harpellaceae</taxon>
        <taxon>Furculomyces</taxon>
    </lineage>
</organism>
<dbReference type="PANTHER" id="PTHR42921:SF1">
    <property type="entry name" value="ACETOACETYL-COA SYNTHETASE"/>
    <property type="match status" value="1"/>
</dbReference>
<evidence type="ECO:0008006" key="6">
    <source>
        <dbReference type="Google" id="ProtNLM"/>
    </source>
</evidence>
<dbReference type="SUPFAM" id="SSF56801">
    <property type="entry name" value="Acetyl-CoA synthetase-like"/>
    <property type="match status" value="2"/>
</dbReference>
<accession>A0A2T9YY50</accession>
<dbReference type="AlphaFoldDB" id="A0A2T9YY50"/>
<evidence type="ECO:0000259" key="3">
    <source>
        <dbReference type="Pfam" id="PF16177"/>
    </source>
</evidence>
<sequence>MYDISKDSNPETFYYFKHELSIPNDSKLQESCLIIPTFFNTHNPHALLILHKRINKKTVAIKSIKTSRTQHDKTLETLYVQKYLDLVNVDKSLDHLIIWACCFILGYSTDVNGLKSSIQETGLEKVQLWDSESRNLARLKKVVGSRRIQLEELEDWSITELEQFWSAVWDYSGIISHTPYTQVLETDKRMDEIPNWFKGVFINFTENTLERFKNSDKVAIYARGEQEHKNITFKELYVLVAQTASSLKKLGVKKGDRVAGYITNCAEAIIIFLAAASMGAIWSCAPPEFGVIAASDRFAQIIPKIYFSLDQSTYNAKTTNLIEKNLQILKVLPTVEKVIIIQTGNKSVDISKEIPGSMSWNNFLGLSAGVTKLNYELLPFDHPIFIVFSSGTTGKPKCIAHCTGGLPSAMMSGASIVTFEGKVQGGLLDMDVESWDSNGNKVFGFWFHGDFLKINPVTRGVFMLGKSDGTLNPNRVCFGSADVYNIVEEFDQVLDSLVVGQQLEQFERVLLFIALKDKSKTNTNDLKNRINQTIRKSLSPRHVPAKIIVLEKKHIKWKKGRNCCQNLLGKAYNFAQEYIKSHGSSTPKKEVADHVRKIYTLDELAIQSVADPEAIFQFLNIDELMFQFDTKSKLLKKKKLFLETIIFIFIDVVNEKDYKRFLLFV</sequence>
<dbReference type="InterPro" id="IPR032387">
    <property type="entry name" value="ACAS_N"/>
</dbReference>
<protein>
    <recommendedName>
        <fullName evidence="6">AMP-dependent synthetase/ligase domain-containing protein</fullName>
    </recommendedName>
</protein>
<comment type="similarity">
    <text evidence="1">Belongs to the ATP-dependent AMP-binding enzyme family.</text>
</comment>
<dbReference type="PROSITE" id="PS00455">
    <property type="entry name" value="AMP_BINDING"/>
    <property type="match status" value="1"/>
</dbReference>
<dbReference type="InterPro" id="IPR020845">
    <property type="entry name" value="AMP-binding_CS"/>
</dbReference>
<feature type="domain" description="AMP-dependent synthetase/ligase" evidence="2">
    <location>
        <begin position="213"/>
        <end position="412"/>
    </location>
</feature>
<gene>
    <name evidence="4" type="ORF">BB559_002088</name>
</gene>
<evidence type="ECO:0000313" key="4">
    <source>
        <dbReference type="EMBL" id="PVU97271.1"/>
    </source>
</evidence>
<comment type="caution">
    <text evidence="4">The sequence shown here is derived from an EMBL/GenBank/DDBJ whole genome shotgun (WGS) entry which is preliminary data.</text>
</comment>
<evidence type="ECO:0000259" key="2">
    <source>
        <dbReference type="Pfam" id="PF00501"/>
    </source>
</evidence>
<dbReference type="STRING" id="61424.A0A2T9YY50"/>
<keyword evidence="5" id="KW-1185">Reference proteome</keyword>
<dbReference type="Pfam" id="PF00501">
    <property type="entry name" value="AMP-binding"/>
    <property type="match status" value="1"/>
</dbReference>
<dbReference type="InterPro" id="IPR000873">
    <property type="entry name" value="AMP-dep_synth/lig_dom"/>
</dbReference>
<dbReference type="Gene3D" id="3.40.50.12780">
    <property type="entry name" value="N-terminal domain of ligase-like"/>
    <property type="match status" value="1"/>
</dbReference>
<dbReference type="Pfam" id="PF16177">
    <property type="entry name" value="ACAS_N"/>
    <property type="match status" value="1"/>
</dbReference>
<reference evidence="4 5" key="1">
    <citation type="journal article" date="2018" name="MBio">
        <title>Comparative Genomics Reveals the Core Gene Toolbox for the Fungus-Insect Symbiosis.</title>
        <authorList>
            <person name="Wang Y."/>
            <person name="Stata M."/>
            <person name="Wang W."/>
            <person name="Stajich J.E."/>
            <person name="White M.M."/>
            <person name="Moncalvo J.M."/>
        </authorList>
    </citation>
    <scope>NUCLEOTIDE SEQUENCE [LARGE SCALE GENOMIC DNA]</scope>
    <source>
        <strain evidence="4 5">AUS-77-4</strain>
    </source>
</reference>
<evidence type="ECO:0000313" key="5">
    <source>
        <dbReference type="Proteomes" id="UP000245699"/>
    </source>
</evidence>
<dbReference type="GO" id="GO:0030729">
    <property type="term" value="F:acetoacetate-CoA ligase activity"/>
    <property type="evidence" value="ECO:0007669"/>
    <property type="project" value="TreeGrafter"/>
</dbReference>
<dbReference type="Proteomes" id="UP000245699">
    <property type="component" value="Unassembled WGS sequence"/>
</dbReference>
<dbReference type="PANTHER" id="PTHR42921">
    <property type="entry name" value="ACETOACETYL-COA SYNTHETASE"/>
    <property type="match status" value="1"/>
</dbReference>
<feature type="domain" description="Acetyl-coenzyme A synthetase N-terminal" evidence="3">
    <location>
        <begin position="151"/>
        <end position="207"/>
    </location>
</feature>
<dbReference type="EMBL" id="MBFT01000113">
    <property type="protein sequence ID" value="PVU97271.1"/>
    <property type="molecule type" value="Genomic_DNA"/>
</dbReference>